<feature type="transmembrane region" description="Helical" evidence="1">
    <location>
        <begin position="361"/>
        <end position="378"/>
    </location>
</feature>
<evidence type="ECO:0000256" key="1">
    <source>
        <dbReference type="SAM" id="Phobius"/>
    </source>
</evidence>
<dbReference type="RefSeq" id="WP_370058319.1">
    <property type="nucleotide sequence ID" value="NZ_JBGBYD010000002.1"/>
</dbReference>
<dbReference type="EMBL" id="JBGBZN010000002">
    <property type="protein sequence ID" value="MEY9473702.1"/>
    <property type="molecule type" value="Genomic_DNA"/>
</dbReference>
<accession>A0ABV4GP30</accession>
<feature type="transmembrane region" description="Helical" evidence="1">
    <location>
        <begin position="390"/>
        <end position="409"/>
    </location>
</feature>
<keyword evidence="1" id="KW-0812">Transmembrane</keyword>
<feature type="transmembrane region" description="Helical" evidence="1">
    <location>
        <begin position="269"/>
        <end position="287"/>
    </location>
</feature>
<evidence type="ECO:0000313" key="3">
    <source>
        <dbReference type="Proteomes" id="UP001565474"/>
    </source>
</evidence>
<evidence type="ECO:0000313" key="2">
    <source>
        <dbReference type="EMBL" id="MEY9473702.1"/>
    </source>
</evidence>
<feature type="transmembrane region" description="Helical" evidence="1">
    <location>
        <begin position="12"/>
        <end position="30"/>
    </location>
</feature>
<feature type="transmembrane region" description="Helical" evidence="1">
    <location>
        <begin position="165"/>
        <end position="189"/>
    </location>
</feature>
<feature type="transmembrane region" description="Helical" evidence="1">
    <location>
        <begin position="196"/>
        <end position="215"/>
    </location>
</feature>
<keyword evidence="1" id="KW-1133">Transmembrane helix</keyword>
<feature type="transmembrane region" description="Helical" evidence="1">
    <location>
        <begin position="125"/>
        <end position="145"/>
    </location>
</feature>
<feature type="transmembrane region" description="Helical" evidence="1">
    <location>
        <begin position="294"/>
        <end position="315"/>
    </location>
</feature>
<protein>
    <submittedName>
        <fullName evidence="2">Uncharacterized protein</fullName>
    </submittedName>
</protein>
<comment type="caution">
    <text evidence="2">The sequence shown here is derived from an EMBL/GenBank/DDBJ whole genome shotgun (WGS) entry which is preliminary data.</text>
</comment>
<feature type="transmembrane region" description="Helical" evidence="1">
    <location>
        <begin position="335"/>
        <end position="354"/>
    </location>
</feature>
<reference evidence="2 3" key="1">
    <citation type="submission" date="2024-07" db="EMBL/GenBank/DDBJ databases">
        <title>Genomic Encyclopedia of Type Strains, Phase V (KMG-V): Genome sequencing to study the core and pangenomes of soil and plant-associated prokaryotes.</title>
        <authorList>
            <person name="Whitman W."/>
        </authorList>
    </citation>
    <scope>NUCLEOTIDE SEQUENCE [LARGE SCALE GENOMIC DNA]</scope>
    <source>
        <strain evidence="2 3">USDA 222</strain>
    </source>
</reference>
<keyword evidence="3" id="KW-1185">Reference proteome</keyword>
<feature type="transmembrane region" description="Helical" evidence="1">
    <location>
        <begin position="246"/>
        <end position="263"/>
    </location>
</feature>
<sequence length="735" mass="80456">MQANRDAHHPALVLVFLFVFISVFAGRQFLDLWHGQVDTVGQTESVSLSLYGRFHGVALVTDAYSGEFPTFYNFLSDWLINLLAWATGLPTYSAQALIYVPFLIAFIFLGTYWSVRAVGGDRGAALLSAILALASAETPFVHYLYTLLEPFSGLQASTKTLIPPAQAIGIASSQGFGWGWFLPSLAALYRARRQGGVLLALFAGALLGVCCLAHTLTFLQVATTASVYVVFDTIAVRIRDGRPIDALLRVAAMLVLTTGIALVSRRTGVSMVNFAVYWSFCFVISLTDLRSLRFAAVYGSAALVVASPYLLQVWQLGLQGSAFQSYDSPLPKTEFVLFYLAYILCALLVFLSAPRLKRSDALIWIAAMLVVSIAMGYGKIFGFQNHEYRFLTNAIFPFAVVSGFILMIPPSTNRRIAIFAALPLLMLGVLRNQWATAGALPDSVGRSVGTFTYLGRAIPLPEGASALLDRLRTHTAESPEGSRLLVPPEYEYPQQAYRNGLLLAVSRSPSLIPDPRYIMWRDLYADRVAVFCSLFPAYRHTDAHTSLRLCSETQREIAPNLILTNTGLDVLSLYKVNLLASFRGPQDSYLAERAAALGMTPIFQADGGMLWQGVPNPDPDLLYFGAASYTTPFLSLPIVAPQAGPYLVLLAGRSITRRVQRIQHGSAILKPRPLGDDALAITVDFDAGASQIALALTPDPRFRFVFPTPIRQIIGVRRQVAAKFLAGPQLEELLR</sequence>
<proteinExistence type="predicted"/>
<dbReference type="Proteomes" id="UP001565474">
    <property type="component" value="Unassembled WGS sequence"/>
</dbReference>
<organism evidence="2 3">
    <name type="scientific">Bradyrhizobium yuanmingense</name>
    <dbReference type="NCBI Taxonomy" id="108015"/>
    <lineage>
        <taxon>Bacteria</taxon>
        <taxon>Pseudomonadati</taxon>
        <taxon>Pseudomonadota</taxon>
        <taxon>Alphaproteobacteria</taxon>
        <taxon>Hyphomicrobiales</taxon>
        <taxon>Nitrobacteraceae</taxon>
        <taxon>Bradyrhizobium</taxon>
    </lineage>
</organism>
<name>A0ABV4GP30_9BRAD</name>
<gene>
    <name evidence="2" type="ORF">ABH992_006101</name>
</gene>
<keyword evidence="1" id="KW-0472">Membrane</keyword>
<feature type="transmembrane region" description="Helical" evidence="1">
    <location>
        <begin position="92"/>
        <end position="113"/>
    </location>
</feature>